<dbReference type="HOGENOM" id="CLU_3027124_0_0_5"/>
<accession>A0A089NVM6</accession>
<feature type="compositionally biased region" description="Basic and acidic residues" evidence="1">
    <location>
        <begin position="32"/>
        <end position="49"/>
    </location>
</feature>
<evidence type="ECO:0000313" key="2">
    <source>
        <dbReference type="EMBL" id="AIQ91427.1"/>
    </source>
</evidence>
<reference evidence="2 3" key="1">
    <citation type="journal article" date="2014" name="PLoS ONE">
        <title>Genome Information of Methylobacterium oryzae, a Plant-Probiotic Methylotroph in the Phyllosphere.</title>
        <authorList>
            <person name="Kwak M.J."/>
            <person name="Jeong H."/>
            <person name="Madhaiyan M."/>
            <person name="Lee Y."/>
            <person name="Sa T.M."/>
            <person name="Oh T.K."/>
            <person name="Kim J.F."/>
        </authorList>
    </citation>
    <scope>NUCLEOTIDE SEQUENCE [LARGE SCALE GENOMIC DNA]</scope>
    <source>
        <strain evidence="2 3">CBMB20</strain>
    </source>
</reference>
<organism evidence="2 3">
    <name type="scientific">Methylobacterium oryzae CBMB20</name>
    <dbReference type="NCBI Taxonomy" id="693986"/>
    <lineage>
        <taxon>Bacteria</taxon>
        <taxon>Pseudomonadati</taxon>
        <taxon>Pseudomonadota</taxon>
        <taxon>Alphaproteobacteria</taxon>
        <taxon>Hyphomicrobiales</taxon>
        <taxon>Methylobacteriaceae</taxon>
        <taxon>Methylobacterium</taxon>
    </lineage>
</organism>
<dbReference type="KEGG" id="mor:MOC_3672"/>
<evidence type="ECO:0000256" key="1">
    <source>
        <dbReference type="SAM" id="MobiDB-lite"/>
    </source>
</evidence>
<name>A0A089NVM6_9HYPH</name>
<evidence type="ECO:0000313" key="3">
    <source>
        <dbReference type="Proteomes" id="UP000029492"/>
    </source>
</evidence>
<sequence length="55" mass="6108">MASLSDPSMNTDMRRIADTPSRPASKELVGVDDAHREQKNARCPRDPNRAPRFAA</sequence>
<protein>
    <submittedName>
        <fullName evidence="2">Protein of unassigned function</fullName>
    </submittedName>
</protein>
<feature type="region of interest" description="Disordered" evidence="1">
    <location>
        <begin position="1"/>
        <end position="55"/>
    </location>
</feature>
<dbReference type="AlphaFoldDB" id="A0A089NVM6"/>
<proteinExistence type="predicted"/>
<dbReference type="EMBL" id="CP003811">
    <property type="protein sequence ID" value="AIQ91427.1"/>
    <property type="molecule type" value="Genomic_DNA"/>
</dbReference>
<dbReference type="Proteomes" id="UP000029492">
    <property type="component" value="Chromosome"/>
</dbReference>
<dbReference type="STRING" id="693986.MOC_3672"/>
<feature type="compositionally biased region" description="Polar residues" evidence="1">
    <location>
        <begin position="1"/>
        <end position="11"/>
    </location>
</feature>
<keyword evidence="3" id="KW-1185">Reference proteome</keyword>
<gene>
    <name evidence="2" type="ORF">MOC_3672</name>
</gene>